<accession>A0A0F9VSL2</accession>
<comment type="caution">
    <text evidence="1">The sequence shown here is derived from an EMBL/GenBank/DDBJ whole genome shotgun (WGS) entry which is preliminary data.</text>
</comment>
<sequence length="43" mass="5097">MKDDKKICYFCEQDIEENAVPVYHMQHGEPKIFRHEDCPACPT</sequence>
<dbReference type="EMBL" id="LAZR01000295">
    <property type="protein sequence ID" value="KKN76446.1"/>
    <property type="molecule type" value="Genomic_DNA"/>
</dbReference>
<name>A0A0F9VSL2_9ZZZZ</name>
<dbReference type="AlphaFoldDB" id="A0A0F9VSL2"/>
<reference evidence="1" key="1">
    <citation type="journal article" date="2015" name="Nature">
        <title>Complex archaea that bridge the gap between prokaryotes and eukaryotes.</title>
        <authorList>
            <person name="Spang A."/>
            <person name="Saw J.H."/>
            <person name="Jorgensen S.L."/>
            <person name="Zaremba-Niedzwiedzka K."/>
            <person name="Martijn J."/>
            <person name="Lind A.E."/>
            <person name="van Eijk R."/>
            <person name="Schleper C."/>
            <person name="Guy L."/>
            <person name="Ettema T.J."/>
        </authorList>
    </citation>
    <scope>NUCLEOTIDE SEQUENCE</scope>
</reference>
<gene>
    <name evidence="1" type="ORF">LCGC14_0369550</name>
</gene>
<protein>
    <submittedName>
        <fullName evidence="1">Uncharacterized protein</fullName>
    </submittedName>
</protein>
<organism evidence="1">
    <name type="scientific">marine sediment metagenome</name>
    <dbReference type="NCBI Taxonomy" id="412755"/>
    <lineage>
        <taxon>unclassified sequences</taxon>
        <taxon>metagenomes</taxon>
        <taxon>ecological metagenomes</taxon>
    </lineage>
</organism>
<proteinExistence type="predicted"/>
<evidence type="ECO:0000313" key="1">
    <source>
        <dbReference type="EMBL" id="KKN76446.1"/>
    </source>
</evidence>